<evidence type="ECO:0000256" key="1">
    <source>
        <dbReference type="SAM" id="MobiDB-lite"/>
    </source>
</evidence>
<keyword evidence="3" id="KW-1185">Reference proteome</keyword>
<sequence length="107" mass="11731">MSSCSESQVRRSRTMDGVPSHSSEDFIVGHSSQALVPTTQGASSVVSASSSVVETPTWGRGIGRQGPSRGAKERRIEPRHKWNCQNKVVLDRNPRTCPFPVGVRRRT</sequence>
<protein>
    <submittedName>
        <fullName evidence="2">Uncharacterized protein</fullName>
    </submittedName>
</protein>
<comment type="caution">
    <text evidence="2">The sequence shown here is derived from an EMBL/GenBank/DDBJ whole genome shotgun (WGS) entry which is preliminary data.</text>
</comment>
<feature type="region of interest" description="Disordered" evidence="1">
    <location>
        <begin position="47"/>
        <end position="79"/>
    </location>
</feature>
<name>A0A843XCF7_COLES</name>
<organism evidence="2 3">
    <name type="scientific">Colocasia esculenta</name>
    <name type="common">Wild taro</name>
    <name type="synonym">Arum esculentum</name>
    <dbReference type="NCBI Taxonomy" id="4460"/>
    <lineage>
        <taxon>Eukaryota</taxon>
        <taxon>Viridiplantae</taxon>
        <taxon>Streptophyta</taxon>
        <taxon>Embryophyta</taxon>
        <taxon>Tracheophyta</taxon>
        <taxon>Spermatophyta</taxon>
        <taxon>Magnoliopsida</taxon>
        <taxon>Liliopsida</taxon>
        <taxon>Araceae</taxon>
        <taxon>Aroideae</taxon>
        <taxon>Colocasieae</taxon>
        <taxon>Colocasia</taxon>
    </lineage>
</organism>
<accession>A0A843XCF7</accession>
<dbReference type="EMBL" id="NMUH01007271">
    <property type="protein sequence ID" value="MQM16971.1"/>
    <property type="molecule type" value="Genomic_DNA"/>
</dbReference>
<dbReference type="Proteomes" id="UP000652761">
    <property type="component" value="Unassembled WGS sequence"/>
</dbReference>
<gene>
    <name evidence="2" type="ORF">Taro_049934</name>
</gene>
<dbReference type="AlphaFoldDB" id="A0A843XCF7"/>
<proteinExistence type="predicted"/>
<reference evidence="2" key="1">
    <citation type="submission" date="2017-07" db="EMBL/GenBank/DDBJ databases">
        <title>Taro Niue Genome Assembly and Annotation.</title>
        <authorList>
            <person name="Atibalentja N."/>
            <person name="Keating K."/>
            <person name="Fields C.J."/>
        </authorList>
    </citation>
    <scope>NUCLEOTIDE SEQUENCE</scope>
    <source>
        <strain evidence="2">Niue_2</strain>
        <tissue evidence="2">Leaf</tissue>
    </source>
</reference>
<feature type="compositionally biased region" description="Basic and acidic residues" evidence="1">
    <location>
        <begin position="70"/>
        <end position="79"/>
    </location>
</feature>
<evidence type="ECO:0000313" key="2">
    <source>
        <dbReference type="EMBL" id="MQM16971.1"/>
    </source>
</evidence>
<feature type="region of interest" description="Disordered" evidence="1">
    <location>
        <begin position="1"/>
        <end position="25"/>
    </location>
</feature>
<evidence type="ECO:0000313" key="3">
    <source>
        <dbReference type="Proteomes" id="UP000652761"/>
    </source>
</evidence>